<gene>
    <name evidence="1" type="ORF">X474_07375</name>
</gene>
<sequence length="44" mass="4884">MHKAPLCESGTGPVEPGNRFLEKQTENQVSCSEKLMAFIYAGRK</sequence>
<reference evidence="1 2" key="1">
    <citation type="submission" date="2013-11" db="EMBL/GenBank/DDBJ databases">
        <title>Metagenomic analysis of a methanogenic consortium involved in long chain n-alkane degradation.</title>
        <authorList>
            <person name="Davidova I.A."/>
            <person name="Callaghan A.V."/>
            <person name="Wawrik B."/>
            <person name="Pruitt S."/>
            <person name="Marks C."/>
            <person name="Duncan K.E."/>
            <person name="Suflita J.M."/>
        </authorList>
    </citation>
    <scope>NUCLEOTIDE SEQUENCE [LARGE SCALE GENOMIC DNA]</scope>
    <source>
        <strain evidence="1 2">SPR</strain>
    </source>
</reference>
<dbReference type="Proteomes" id="UP000032233">
    <property type="component" value="Unassembled WGS sequence"/>
</dbReference>
<keyword evidence="2" id="KW-1185">Reference proteome</keyword>
<evidence type="ECO:0000313" key="1">
    <source>
        <dbReference type="EMBL" id="KIX14706.1"/>
    </source>
</evidence>
<dbReference type="EMBL" id="AZAC01000009">
    <property type="protein sequence ID" value="KIX14706.1"/>
    <property type="molecule type" value="Genomic_DNA"/>
</dbReference>
<organism evidence="1 2">
    <name type="scientific">Dethiosulfatarculus sandiegensis</name>
    <dbReference type="NCBI Taxonomy" id="1429043"/>
    <lineage>
        <taxon>Bacteria</taxon>
        <taxon>Pseudomonadati</taxon>
        <taxon>Thermodesulfobacteriota</taxon>
        <taxon>Desulfarculia</taxon>
        <taxon>Desulfarculales</taxon>
        <taxon>Desulfarculaceae</taxon>
        <taxon>Dethiosulfatarculus</taxon>
    </lineage>
</organism>
<dbReference type="InParanoid" id="A0A0D2JG50"/>
<accession>A0A0D2JG50</accession>
<dbReference type="AlphaFoldDB" id="A0A0D2JG50"/>
<name>A0A0D2JG50_9BACT</name>
<protein>
    <submittedName>
        <fullName evidence="1">Uncharacterized protein</fullName>
    </submittedName>
</protein>
<evidence type="ECO:0000313" key="2">
    <source>
        <dbReference type="Proteomes" id="UP000032233"/>
    </source>
</evidence>
<proteinExistence type="predicted"/>
<comment type="caution">
    <text evidence="1">The sequence shown here is derived from an EMBL/GenBank/DDBJ whole genome shotgun (WGS) entry which is preliminary data.</text>
</comment>
<dbReference type="STRING" id="1429043.X474_07375"/>